<gene>
    <name evidence="2" type="ORF">SAMN04487969_11838</name>
</gene>
<sequence>MNEKQVHKFVQRYLEATQCQVLEKSPCHFTVKLSPDADRELTNRPYYWSFVDRTNAAPETMTYLLVTDREKYDAAQAGTLPAQQRLPGGAFGAAGTAAGSIGSAGAAAFPGAASSVRPDAGIGPANTIASPTVHGDTAGLASTSTVPAGSGSAAAGPAESADSSASTAAADTGQAAAADAALGRSLGFVHGNINQTGLRIPREEMYFGSRKLDQLFGAAKSKGSYVFLFQEPERGAASPYSSTPYTAWLGINMRVEFACDRKREEIHSYGISLATGYCTEQFHDRLQRLKLTPRLPANIHLAKNGLSFNKALSIMEQALERKLKSYDYEWAGAATERLEEELERIRLYYEPLIEHAADDELKQSVREQYEQRQSEIRWQYEPRVTASAINCGIFHLEGIE</sequence>
<dbReference type="AlphaFoldDB" id="A0A1I2GUY6"/>
<dbReference type="Proteomes" id="UP000183410">
    <property type="component" value="Unassembled WGS sequence"/>
</dbReference>
<evidence type="ECO:0000313" key="3">
    <source>
        <dbReference type="Proteomes" id="UP000183410"/>
    </source>
</evidence>
<protein>
    <submittedName>
        <fullName evidence="2">Uncharacterized protein</fullName>
    </submittedName>
</protein>
<evidence type="ECO:0000313" key="2">
    <source>
        <dbReference type="EMBL" id="SFF20879.1"/>
    </source>
</evidence>
<feature type="compositionally biased region" description="Low complexity" evidence="1">
    <location>
        <begin position="141"/>
        <end position="167"/>
    </location>
</feature>
<evidence type="ECO:0000256" key="1">
    <source>
        <dbReference type="SAM" id="MobiDB-lite"/>
    </source>
</evidence>
<keyword evidence="3" id="KW-1185">Reference proteome</keyword>
<feature type="region of interest" description="Disordered" evidence="1">
    <location>
        <begin position="125"/>
        <end position="167"/>
    </location>
</feature>
<dbReference type="InterPro" id="IPR024562">
    <property type="entry name" value="YqhG"/>
</dbReference>
<dbReference type="EMBL" id="FONN01000018">
    <property type="protein sequence ID" value="SFF20879.1"/>
    <property type="molecule type" value="Genomic_DNA"/>
</dbReference>
<proteinExistence type="predicted"/>
<accession>A0A1I2GUY6</accession>
<dbReference type="Pfam" id="PF11079">
    <property type="entry name" value="YqhG"/>
    <property type="match status" value="2"/>
</dbReference>
<dbReference type="RefSeq" id="WP_046229248.1">
    <property type="nucleotide sequence ID" value="NZ_FONN01000018.1"/>
</dbReference>
<reference evidence="3" key="1">
    <citation type="submission" date="2016-10" db="EMBL/GenBank/DDBJ databases">
        <authorList>
            <person name="Varghese N."/>
            <person name="Submissions S."/>
        </authorList>
    </citation>
    <scope>NUCLEOTIDE SEQUENCE [LARGE SCALE GENOMIC DNA]</scope>
    <source>
        <strain evidence="3">CGMCC 1.10223</strain>
    </source>
</reference>
<organism evidence="2 3">
    <name type="scientific">Paenibacillus algorifonticola</name>
    <dbReference type="NCBI Taxonomy" id="684063"/>
    <lineage>
        <taxon>Bacteria</taxon>
        <taxon>Bacillati</taxon>
        <taxon>Bacillota</taxon>
        <taxon>Bacilli</taxon>
        <taxon>Bacillales</taxon>
        <taxon>Paenibacillaceae</taxon>
        <taxon>Paenibacillus</taxon>
    </lineage>
</organism>
<name>A0A1I2GUY6_9BACL</name>